<dbReference type="AlphaFoldDB" id="X1B5P8"/>
<evidence type="ECO:0000313" key="1">
    <source>
        <dbReference type="EMBL" id="GAG76632.1"/>
    </source>
</evidence>
<name>X1B5P8_9ZZZZ</name>
<proteinExistence type="predicted"/>
<accession>X1B5P8</accession>
<gene>
    <name evidence="1" type="ORF">S01H4_25381</name>
</gene>
<reference evidence="1" key="1">
    <citation type="journal article" date="2014" name="Front. Microbiol.">
        <title>High frequency of phylogenetically diverse reductive dehalogenase-homologous genes in deep subseafloor sedimentary metagenomes.</title>
        <authorList>
            <person name="Kawai M."/>
            <person name="Futagami T."/>
            <person name="Toyoda A."/>
            <person name="Takaki Y."/>
            <person name="Nishi S."/>
            <person name="Hori S."/>
            <person name="Arai W."/>
            <person name="Tsubouchi T."/>
            <person name="Morono Y."/>
            <person name="Uchiyama I."/>
            <person name="Ito T."/>
            <person name="Fujiyama A."/>
            <person name="Inagaki F."/>
            <person name="Takami H."/>
        </authorList>
    </citation>
    <scope>NUCLEOTIDE SEQUENCE</scope>
    <source>
        <strain evidence="1">Expedition CK06-06</strain>
    </source>
</reference>
<comment type="caution">
    <text evidence="1">The sequence shown here is derived from an EMBL/GenBank/DDBJ whole genome shotgun (WGS) entry which is preliminary data.</text>
</comment>
<dbReference type="EMBL" id="BART01012068">
    <property type="protein sequence ID" value="GAG76632.1"/>
    <property type="molecule type" value="Genomic_DNA"/>
</dbReference>
<organism evidence="1">
    <name type="scientific">marine sediment metagenome</name>
    <dbReference type="NCBI Taxonomy" id="412755"/>
    <lineage>
        <taxon>unclassified sequences</taxon>
        <taxon>metagenomes</taxon>
        <taxon>ecological metagenomes</taxon>
    </lineage>
</organism>
<protein>
    <submittedName>
        <fullName evidence="1">Uncharacterized protein</fullName>
    </submittedName>
</protein>
<sequence>MNPNTTKIVRELALKSDLKSAKSSHKLFTAVKIPTRTTRTSTGIVKTLKKAATIKTGIAPTEKFTTGLIIVCLSLKGGIEYMIPAKIPRTTKTVTKGIPVITPRFMDKIKKLKKT</sequence>